<dbReference type="AlphaFoldDB" id="A9UWD3"/>
<dbReference type="SUPFAM" id="SSF53720">
    <property type="entry name" value="ALDH-like"/>
    <property type="match status" value="1"/>
</dbReference>
<keyword evidence="5 8" id="KW-0560">Oxidoreductase</keyword>
<dbReference type="RefSeq" id="XP_001744594.1">
    <property type="nucleotide sequence ID" value="XM_001744542.1"/>
</dbReference>
<dbReference type="Pfam" id="PF00171">
    <property type="entry name" value="Aldedh"/>
    <property type="match status" value="1"/>
</dbReference>
<dbReference type="FunCoup" id="A9UWD3">
    <property type="interactions" value="513"/>
</dbReference>
<evidence type="ECO:0000256" key="6">
    <source>
        <dbReference type="ARBA" id="ARBA00030806"/>
    </source>
</evidence>
<dbReference type="GO" id="GO:0004777">
    <property type="term" value="F:succinate-semialdehyde dehydrogenase (NAD+) activity"/>
    <property type="evidence" value="ECO:0000318"/>
    <property type="project" value="GO_Central"/>
</dbReference>
<evidence type="ECO:0000256" key="8">
    <source>
        <dbReference type="RuleBase" id="RU003345"/>
    </source>
</evidence>
<feature type="active site" evidence="7">
    <location>
        <position position="230"/>
    </location>
</feature>
<evidence type="ECO:0000313" key="11">
    <source>
        <dbReference type="Proteomes" id="UP000001357"/>
    </source>
</evidence>
<dbReference type="InterPro" id="IPR016163">
    <property type="entry name" value="Ald_DH_C"/>
</dbReference>
<evidence type="ECO:0000256" key="2">
    <source>
        <dbReference type="ARBA" id="ARBA00009986"/>
    </source>
</evidence>
<evidence type="ECO:0000256" key="4">
    <source>
        <dbReference type="ARBA" id="ARBA00019842"/>
    </source>
</evidence>
<dbReference type="eggNOG" id="KOG2451">
    <property type="taxonomic scope" value="Eukaryota"/>
</dbReference>
<dbReference type="InterPro" id="IPR016162">
    <property type="entry name" value="Ald_DH_N"/>
</dbReference>
<dbReference type="PANTHER" id="PTHR43353">
    <property type="entry name" value="SUCCINATE-SEMIALDEHYDE DEHYDROGENASE, MITOCHONDRIAL"/>
    <property type="match status" value="1"/>
</dbReference>
<dbReference type="EC" id="1.2.1.24" evidence="3"/>
<dbReference type="PROSITE" id="PS00687">
    <property type="entry name" value="ALDEHYDE_DEHYDR_GLU"/>
    <property type="match status" value="1"/>
</dbReference>
<keyword evidence="11" id="KW-1185">Reference proteome</keyword>
<dbReference type="InterPro" id="IPR029510">
    <property type="entry name" value="Ald_DH_CS_GLU"/>
</dbReference>
<sequence length="461" mass="49828">MLPLETIGPLPSCIHLFCCWVGHQAVTAATKAQRDWARVPVKERAQKLKRWYHLIMDNEDYLARLMTTEQGKPLAEARGEVAYAASFVDWFAEEALRQYGDTHPPGAGNERIYTIHQPVGVCACITPWNFPLAMLTRKAGPALAAGCAMLAKPAAATPLSAQAISALAYEAGIPEALFPVLTCDHEHSSAIGEELTTNPAVRKISFTGSTHVGSILMKQAAGTIKRTSMELGGNAPFIVMDDADIPAAVDGAIKSKFRNSGQTCICANRFFVQDAVHDRFVQLLHDAMREQLKLGNGLEDGVTQGPLIDESAVQKVEELVQDALDKGATLVAGGRRVEPNAWFFEPTLLTDVSSEMKIAQGEIFGPVAAIQRFSTEEEALQRANSTELGLASYLFTKDIDRVYRMSEGLEFGMVGVNTGLISNAGAPFGGVKQAGVGREGGSHGLHEYTEVKYINLKLGQQ</sequence>
<dbReference type="PROSITE" id="PS00070">
    <property type="entry name" value="ALDEHYDE_DEHYDR_CYS"/>
    <property type="match status" value="1"/>
</dbReference>
<name>A9UWD3_MONBE</name>
<organism evidence="10 11">
    <name type="scientific">Monosiga brevicollis</name>
    <name type="common">Choanoflagellate</name>
    <dbReference type="NCBI Taxonomy" id="81824"/>
    <lineage>
        <taxon>Eukaryota</taxon>
        <taxon>Choanoflagellata</taxon>
        <taxon>Craspedida</taxon>
        <taxon>Salpingoecidae</taxon>
        <taxon>Monosiga</taxon>
    </lineage>
</organism>
<evidence type="ECO:0000256" key="5">
    <source>
        <dbReference type="ARBA" id="ARBA00023002"/>
    </source>
</evidence>
<evidence type="ECO:0000256" key="7">
    <source>
        <dbReference type="PROSITE-ProRule" id="PRU10007"/>
    </source>
</evidence>
<dbReference type="FunFam" id="3.40.605.10:FF:000005">
    <property type="entry name" value="Succinate-semialdehyde dehydrogenase I"/>
    <property type="match status" value="1"/>
</dbReference>
<dbReference type="OMA" id="GQMCICT"/>
<dbReference type="FunFam" id="3.40.309.10:FF:000004">
    <property type="entry name" value="Succinate-semialdehyde dehydrogenase I"/>
    <property type="match status" value="1"/>
</dbReference>
<dbReference type="InterPro" id="IPR015590">
    <property type="entry name" value="Aldehyde_DH_dom"/>
</dbReference>
<evidence type="ECO:0000256" key="3">
    <source>
        <dbReference type="ARBA" id="ARBA00013051"/>
    </source>
</evidence>
<evidence type="ECO:0000259" key="9">
    <source>
        <dbReference type="Pfam" id="PF00171"/>
    </source>
</evidence>
<dbReference type="GO" id="GO:0009450">
    <property type="term" value="P:gamma-aminobutyric acid catabolic process"/>
    <property type="evidence" value="ECO:0000318"/>
    <property type="project" value="GO_Central"/>
</dbReference>
<dbReference type="STRING" id="81824.A9UWD3"/>
<proteinExistence type="inferred from homology"/>
<feature type="domain" description="Aldehyde dehydrogenase" evidence="9">
    <location>
        <begin position="24"/>
        <end position="454"/>
    </location>
</feature>
<evidence type="ECO:0000256" key="1">
    <source>
        <dbReference type="ARBA" id="ARBA00005176"/>
    </source>
</evidence>
<comment type="pathway">
    <text evidence="1">Amino-acid degradation; 4-aminobutanoate degradation.</text>
</comment>
<dbReference type="Proteomes" id="UP000001357">
    <property type="component" value="Unassembled WGS sequence"/>
</dbReference>
<dbReference type="InterPro" id="IPR016161">
    <property type="entry name" value="Ald_DH/histidinol_DH"/>
</dbReference>
<dbReference type="KEGG" id="mbr:MONBRDRAFT_18571"/>
<protein>
    <recommendedName>
        <fullName evidence="4">Succinate-semialdehyde dehydrogenase, mitochondrial</fullName>
        <ecNumber evidence="3">1.2.1.24</ecNumber>
    </recommendedName>
    <alternativeName>
        <fullName evidence="6">NAD(+)-dependent succinic semialdehyde dehydrogenase</fullName>
    </alternativeName>
</protein>
<dbReference type="Gene3D" id="3.40.605.10">
    <property type="entry name" value="Aldehyde Dehydrogenase, Chain A, domain 1"/>
    <property type="match status" value="1"/>
</dbReference>
<dbReference type="Gene3D" id="3.40.309.10">
    <property type="entry name" value="Aldehyde Dehydrogenase, Chain A, domain 2"/>
    <property type="match status" value="1"/>
</dbReference>
<evidence type="ECO:0000313" key="10">
    <source>
        <dbReference type="EMBL" id="EDQ90543.1"/>
    </source>
</evidence>
<dbReference type="EMBL" id="CH991547">
    <property type="protein sequence ID" value="EDQ90543.1"/>
    <property type="molecule type" value="Genomic_DNA"/>
</dbReference>
<comment type="similarity">
    <text evidence="2 8">Belongs to the aldehyde dehydrogenase family.</text>
</comment>
<accession>A9UWD3</accession>
<dbReference type="GeneID" id="5889981"/>
<dbReference type="InterPro" id="IPR016160">
    <property type="entry name" value="Ald_DH_CS_CYS"/>
</dbReference>
<dbReference type="FunFam" id="3.40.605.10:FF:000026">
    <property type="entry name" value="Aldehyde dehydrogenase, putative"/>
    <property type="match status" value="1"/>
</dbReference>
<dbReference type="InterPro" id="IPR050740">
    <property type="entry name" value="Aldehyde_DH_Superfamily"/>
</dbReference>
<gene>
    <name evidence="10" type="ORF">MONBRDRAFT_18571</name>
</gene>
<dbReference type="PANTHER" id="PTHR43353:SF5">
    <property type="entry name" value="SUCCINATE-SEMIALDEHYDE DEHYDROGENASE, MITOCHONDRIAL"/>
    <property type="match status" value="1"/>
</dbReference>
<dbReference type="CDD" id="cd07103">
    <property type="entry name" value="ALDH_F5_SSADH_GabD"/>
    <property type="match status" value="1"/>
</dbReference>
<reference evidence="10 11" key="1">
    <citation type="journal article" date="2008" name="Nature">
        <title>The genome of the choanoflagellate Monosiga brevicollis and the origin of metazoans.</title>
        <authorList>
            <consortium name="JGI Sequencing"/>
            <person name="King N."/>
            <person name="Westbrook M.J."/>
            <person name="Young S.L."/>
            <person name="Kuo A."/>
            <person name="Abedin M."/>
            <person name="Chapman J."/>
            <person name="Fairclough S."/>
            <person name="Hellsten U."/>
            <person name="Isogai Y."/>
            <person name="Letunic I."/>
            <person name="Marr M."/>
            <person name="Pincus D."/>
            <person name="Putnam N."/>
            <person name="Rokas A."/>
            <person name="Wright K.J."/>
            <person name="Zuzow R."/>
            <person name="Dirks W."/>
            <person name="Good M."/>
            <person name="Goodstein D."/>
            <person name="Lemons D."/>
            <person name="Li W."/>
            <person name="Lyons J.B."/>
            <person name="Morris A."/>
            <person name="Nichols S."/>
            <person name="Richter D.J."/>
            <person name="Salamov A."/>
            <person name="Bork P."/>
            <person name="Lim W.A."/>
            <person name="Manning G."/>
            <person name="Miller W.T."/>
            <person name="McGinnis W."/>
            <person name="Shapiro H."/>
            <person name="Tjian R."/>
            <person name="Grigoriev I.V."/>
            <person name="Rokhsar D."/>
        </authorList>
    </citation>
    <scope>NUCLEOTIDE SEQUENCE [LARGE SCALE GENOMIC DNA]</scope>
    <source>
        <strain evidence="11">MX1 / ATCC 50154</strain>
    </source>
</reference>
<dbReference type="InParanoid" id="A9UWD3"/>